<dbReference type="AlphaFoldDB" id="A0A9E7EDY3"/>
<dbReference type="SUPFAM" id="SSF52833">
    <property type="entry name" value="Thioredoxin-like"/>
    <property type="match status" value="1"/>
</dbReference>
<dbReference type="InterPro" id="IPR013766">
    <property type="entry name" value="Thioredoxin_domain"/>
</dbReference>
<gene>
    <name evidence="2" type="ORF">MUK42_34536</name>
</gene>
<evidence type="ECO:0000313" key="2">
    <source>
        <dbReference type="EMBL" id="URD74622.1"/>
    </source>
</evidence>
<sequence length="150" mass="16559">NYTRPFPPPFPFPRPHSAPLPKRFSSFPIRIPIAAHYLPSLPHRPFPVDPPLFSCRLISSASAPSNVVLLRWGDQVTSALKKANHDKLRTIFHFTAAWCGPCTTIAPVIEELSHKFPNVTNKIDVDQEGLGSLLGNLQIYSVVVGGITKV</sequence>
<accession>A0A9E7EDY3</accession>
<dbReference type="Gene3D" id="3.40.30.10">
    <property type="entry name" value="Glutaredoxin"/>
    <property type="match status" value="1"/>
</dbReference>
<organism evidence="2 3">
    <name type="scientific">Musa troglodytarum</name>
    <name type="common">fe'i banana</name>
    <dbReference type="NCBI Taxonomy" id="320322"/>
    <lineage>
        <taxon>Eukaryota</taxon>
        <taxon>Viridiplantae</taxon>
        <taxon>Streptophyta</taxon>
        <taxon>Embryophyta</taxon>
        <taxon>Tracheophyta</taxon>
        <taxon>Spermatophyta</taxon>
        <taxon>Magnoliopsida</taxon>
        <taxon>Liliopsida</taxon>
        <taxon>Zingiberales</taxon>
        <taxon>Musaceae</taxon>
        <taxon>Musa</taxon>
    </lineage>
</organism>
<keyword evidence="3" id="KW-1185">Reference proteome</keyword>
<dbReference type="OrthoDB" id="2121326at2759"/>
<evidence type="ECO:0000259" key="1">
    <source>
        <dbReference type="Pfam" id="PF00085"/>
    </source>
</evidence>
<name>A0A9E7EDY3_9LILI</name>
<dbReference type="Proteomes" id="UP001055439">
    <property type="component" value="Chromosome 1"/>
</dbReference>
<dbReference type="CDD" id="cd02947">
    <property type="entry name" value="TRX_family"/>
    <property type="match status" value="1"/>
</dbReference>
<evidence type="ECO:0000313" key="3">
    <source>
        <dbReference type="Proteomes" id="UP001055439"/>
    </source>
</evidence>
<protein>
    <submittedName>
        <fullName evidence="2">Thioredoxin</fullName>
    </submittedName>
</protein>
<dbReference type="EMBL" id="CP097502">
    <property type="protein sequence ID" value="URD74622.1"/>
    <property type="molecule type" value="Genomic_DNA"/>
</dbReference>
<feature type="non-terminal residue" evidence="2">
    <location>
        <position position="1"/>
    </location>
</feature>
<dbReference type="InterPro" id="IPR036249">
    <property type="entry name" value="Thioredoxin-like_sf"/>
</dbReference>
<proteinExistence type="predicted"/>
<feature type="domain" description="Thioredoxin" evidence="1">
    <location>
        <begin position="86"/>
        <end position="128"/>
    </location>
</feature>
<dbReference type="Pfam" id="PF00085">
    <property type="entry name" value="Thioredoxin"/>
    <property type="match status" value="1"/>
</dbReference>
<reference evidence="2" key="1">
    <citation type="submission" date="2022-05" db="EMBL/GenBank/DDBJ databases">
        <title>The Musa troglodytarum L. genome provides insights into the mechanism of non-climacteric behaviour and enrichment of carotenoids.</title>
        <authorList>
            <person name="Wang J."/>
        </authorList>
    </citation>
    <scope>NUCLEOTIDE SEQUENCE</scope>
    <source>
        <tissue evidence="2">Leaf</tissue>
    </source>
</reference>